<name>A0A2K3MFC1_TRIPR</name>
<evidence type="ECO:0000313" key="2">
    <source>
        <dbReference type="Proteomes" id="UP000236291"/>
    </source>
</evidence>
<gene>
    <name evidence="1" type="ORF">L195_g045608</name>
</gene>
<accession>A0A2K3MFC1</accession>
<reference evidence="1 2" key="1">
    <citation type="journal article" date="2014" name="Am. J. Bot.">
        <title>Genome assembly and annotation for red clover (Trifolium pratense; Fabaceae).</title>
        <authorList>
            <person name="Istvanek J."/>
            <person name="Jaros M."/>
            <person name="Krenek A."/>
            <person name="Repkova J."/>
        </authorList>
    </citation>
    <scope>NUCLEOTIDE SEQUENCE [LARGE SCALE GENOMIC DNA]</scope>
    <source>
        <strain evidence="2">cv. Tatra</strain>
        <tissue evidence="1">Young leaves</tissue>
    </source>
</reference>
<protein>
    <submittedName>
        <fullName evidence="1">Uncharacterized protein</fullName>
    </submittedName>
</protein>
<reference evidence="1 2" key="2">
    <citation type="journal article" date="2017" name="Front. Plant Sci.">
        <title>Gene Classification and Mining of Molecular Markers Useful in Red Clover (Trifolium pratense) Breeding.</title>
        <authorList>
            <person name="Istvanek J."/>
            <person name="Dluhosova J."/>
            <person name="Dluhos P."/>
            <person name="Patkova L."/>
            <person name="Nedelnik J."/>
            <person name="Repkova J."/>
        </authorList>
    </citation>
    <scope>NUCLEOTIDE SEQUENCE [LARGE SCALE GENOMIC DNA]</scope>
    <source>
        <strain evidence="2">cv. Tatra</strain>
        <tissue evidence="1">Young leaves</tissue>
    </source>
</reference>
<dbReference type="AlphaFoldDB" id="A0A2K3MFC1"/>
<comment type="caution">
    <text evidence="1">The sequence shown here is derived from an EMBL/GenBank/DDBJ whole genome shotgun (WGS) entry which is preliminary data.</text>
</comment>
<proteinExistence type="predicted"/>
<sequence length="110" mass="12513">VLPMVPLLNKMLKLQTIPRMTMQRQYSCILASKFPFAGNAIPLFFNAPLQQQFVVTLKNVWNKATNPNFFRSSENSWLFNKMKHNGKLVPPVLFTTQCSTIHSVGETLTA</sequence>
<evidence type="ECO:0000313" key="1">
    <source>
        <dbReference type="EMBL" id="PNX89488.1"/>
    </source>
</evidence>
<dbReference type="EMBL" id="ASHM01059962">
    <property type="protein sequence ID" value="PNX89488.1"/>
    <property type="molecule type" value="Genomic_DNA"/>
</dbReference>
<feature type="non-terminal residue" evidence="1">
    <location>
        <position position="1"/>
    </location>
</feature>
<dbReference type="Proteomes" id="UP000236291">
    <property type="component" value="Unassembled WGS sequence"/>
</dbReference>
<organism evidence="1 2">
    <name type="scientific">Trifolium pratense</name>
    <name type="common">Red clover</name>
    <dbReference type="NCBI Taxonomy" id="57577"/>
    <lineage>
        <taxon>Eukaryota</taxon>
        <taxon>Viridiplantae</taxon>
        <taxon>Streptophyta</taxon>
        <taxon>Embryophyta</taxon>
        <taxon>Tracheophyta</taxon>
        <taxon>Spermatophyta</taxon>
        <taxon>Magnoliopsida</taxon>
        <taxon>eudicotyledons</taxon>
        <taxon>Gunneridae</taxon>
        <taxon>Pentapetalae</taxon>
        <taxon>rosids</taxon>
        <taxon>fabids</taxon>
        <taxon>Fabales</taxon>
        <taxon>Fabaceae</taxon>
        <taxon>Papilionoideae</taxon>
        <taxon>50 kb inversion clade</taxon>
        <taxon>NPAAA clade</taxon>
        <taxon>Hologalegina</taxon>
        <taxon>IRL clade</taxon>
        <taxon>Trifolieae</taxon>
        <taxon>Trifolium</taxon>
    </lineage>
</organism>